<sequence length="256" mass="28947">MDTRHALDQLVQLFKEEMTDNLAGIYLHGSLAMGCFNPAESDIDLLVVAYEKLSVETNKRIAKRLLALHDELPNRRGIELSIILESCLTDFVYPTPFEFHYSDYHREKYRTDENYICGGFEDADLAAHFTVTYHRGVALYGKPVREAFAPVGRQYYLDSILSDIEGAPHNIVHSPVYYTLNLCRVLFFLQEGIVASKKEGGEWGALNLPLQYRDTVRLALSEYAGNPSAAKPEPEALTDFAQYMMNAIGRLTGHEC</sequence>
<keyword evidence="8" id="KW-1185">Reference proteome</keyword>
<dbReference type="GO" id="GO:0070566">
    <property type="term" value="F:adenylyltransferase activity"/>
    <property type="evidence" value="ECO:0007669"/>
    <property type="project" value="InterPro"/>
</dbReference>
<comment type="caution">
    <text evidence="7">The sequence shown here is derived from an EMBL/GenBank/DDBJ whole genome shotgun (WGS) entry which is preliminary data.</text>
</comment>
<protein>
    <recommendedName>
        <fullName evidence="4">Spectinomycin 9-adenylyltransferase</fullName>
    </recommendedName>
</protein>
<dbReference type="CDD" id="cd05403">
    <property type="entry name" value="NT_KNTase_like"/>
    <property type="match status" value="1"/>
</dbReference>
<comment type="catalytic activity">
    <reaction evidence="3 4">
        <text>spectinomycin + ATP = 9-O-adenylylspectinomycin + diphosphate</text>
        <dbReference type="Rhea" id="RHEA:63228"/>
        <dbReference type="ChEBI" id="CHEBI:30616"/>
        <dbReference type="ChEBI" id="CHEBI:33019"/>
        <dbReference type="ChEBI" id="CHEBI:146260"/>
        <dbReference type="ChEBI" id="CHEBI:146261"/>
    </reaction>
</comment>
<dbReference type="InterPro" id="IPR002934">
    <property type="entry name" value="Polymerase_NTP_transf_dom"/>
</dbReference>
<keyword evidence="4" id="KW-0547">Nucleotide-binding</keyword>
<evidence type="ECO:0000259" key="6">
    <source>
        <dbReference type="Pfam" id="PF13427"/>
    </source>
</evidence>
<proteinExistence type="predicted"/>
<keyword evidence="1 4" id="KW-0808">Transferase</keyword>
<dbReference type="GO" id="GO:0046677">
    <property type="term" value="P:response to antibiotic"/>
    <property type="evidence" value="ECO:0007669"/>
    <property type="project" value="UniProtKB-KW"/>
</dbReference>
<dbReference type="Gene3D" id="3.30.460.10">
    <property type="entry name" value="Beta Polymerase, domain 2"/>
    <property type="match status" value="1"/>
</dbReference>
<organism evidence="7 8">
    <name type="scientific">Paenibacillus rhizophilus</name>
    <dbReference type="NCBI Taxonomy" id="1850366"/>
    <lineage>
        <taxon>Bacteria</taxon>
        <taxon>Bacillati</taxon>
        <taxon>Bacillota</taxon>
        <taxon>Bacilli</taxon>
        <taxon>Bacillales</taxon>
        <taxon>Paenibacillaceae</taxon>
        <taxon>Paenibacillus</taxon>
    </lineage>
</organism>
<dbReference type="GO" id="GO:0005524">
    <property type="term" value="F:ATP binding"/>
    <property type="evidence" value="ECO:0007669"/>
    <property type="project" value="UniProtKB-KW"/>
</dbReference>
<name>A0A3N9P4U7_9BACL</name>
<dbReference type="RefSeq" id="WP_124695933.1">
    <property type="nucleotide sequence ID" value="NZ_JBHUFE010000031.1"/>
</dbReference>
<evidence type="ECO:0000313" key="8">
    <source>
        <dbReference type="Proteomes" id="UP000282529"/>
    </source>
</evidence>
<dbReference type="Pfam" id="PF13427">
    <property type="entry name" value="AadA_C"/>
    <property type="match status" value="1"/>
</dbReference>
<dbReference type="OrthoDB" id="5643411at2"/>
<feature type="domain" description="Polymerase nucleotidyl transferase" evidence="5">
    <location>
        <begin position="12"/>
        <end position="60"/>
    </location>
</feature>
<evidence type="ECO:0000313" key="7">
    <source>
        <dbReference type="EMBL" id="RQW11203.1"/>
    </source>
</evidence>
<dbReference type="AlphaFoldDB" id="A0A3N9P4U7"/>
<dbReference type="InterPro" id="IPR025184">
    <property type="entry name" value="AadA_C"/>
</dbReference>
<evidence type="ECO:0000256" key="2">
    <source>
        <dbReference type="ARBA" id="ARBA00023251"/>
    </source>
</evidence>
<evidence type="ECO:0000256" key="4">
    <source>
        <dbReference type="PIRNR" id="PIRNR000819"/>
    </source>
</evidence>
<dbReference type="InterPro" id="IPR024172">
    <property type="entry name" value="AadA/Aad9"/>
</dbReference>
<evidence type="ECO:0000259" key="5">
    <source>
        <dbReference type="Pfam" id="PF01909"/>
    </source>
</evidence>
<dbReference type="PIRSF" id="PIRSF000819">
    <property type="entry name" value="Streptomycin_3-adenylyltransf"/>
    <property type="match status" value="1"/>
</dbReference>
<evidence type="ECO:0000256" key="1">
    <source>
        <dbReference type="ARBA" id="ARBA00022679"/>
    </source>
</evidence>
<dbReference type="InterPro" id="IPR043519">
    <property type="entry name" value="NT_sf"/>
</dbReference>
<accession>A0A3N9P4U7</accession>
<reference evidence="7 8" key="1">
    <citation type="submission" date="2018-11" db="EMBL/GenBank/DDBJ databases">
        <title>Genome sequence of strain 7197.</title>
        <authorList>
            <person name="Gao J."/>
            <person name="Sun J."/>
        </authorList>
    </citation>
    <scope>NUCLEOTIDE SEQUENCE [LARGE SCALE GENOMIC DNA]</scope>
    <source>
        <strain evidence="7 8">7197</strain>
    </source>
</reference>
<gene>
    <name evidence="7" type="ORF">EH198_12820</name>
</gene>
<dbReference type="Proteomes" id="UP000282529">
    <property type="component" value="Unassembled WGS sequence"/>
</dbReference>
<dbReference type="EMBL" id="RQPI01000006">
    <property type="protein sequence ID" value="RQW11203.1"/>
    <property type="molecule type" value="Genomic_DNA"/>
</dbReference>
<evidence type="ECO:0000256" key="3">
    <source>
        <dbReference type="ARBA" id="ARBA00047831"/>
    </source>
</evidence>
<keyword evidence="4" id="KW-0067">ATP-binding</keyword>
<dbReference type="PROSITE" id="PS51257">
    <property type="entry name" value="PROKAR_LIPOPROTEIN"/>
    <property type="match status" value="1"/>
</dbReference>
<keyword evidence="2 4" id="KW-0046">Antibiotic resistance</keyword>
<dbReference type="SUPFAM" id="SSF81301">
    <property type="entry name" value="Nucleotidyltransferase"/>
    <property type="match status" value="1"/>
</dbReference>
<feature type="domain" description="Adenylyltransferase AadA C-terminal" evidence="6">
    <location>
        <begin position="148"/>
        <end position="246"/>
    </location>
</feature>
<dbReference type="Pfam" id="PF01909">
    <property type="entry name" value="NTP_transf_2"/>
    <property type="match status" value="1"/>
</dbReference>
<keyword evidence="4" id="KW-0548">Nucleotidyltransferase</keyword>